<reference evidence="2 3" key="1">
    <citation type="submission" date="2016-11" db="EMBL/GenBank/DDBJ databases">
        <authorList>
            <person name="Jaros S."/>
            <person name="Januszkiewicz K."/>
            <person name="Wedrychowicz H."/>
        </authorList>
    </citation>
    <scope>NUCLEOTIDE SEQUENCE [LARGE SCALE GENOMIC DNA]</scope>
    <source>
        <strain evidence="2 3">DSM 21074</strain>
    </source>
</reference>
<dbReference type="STRING" id="1121955.SAMN02745146_0869"/>
<dbReference type="AlphaFoldDB" id="A0A1M6B4B1"/>
<dbReference type="Proteomes" id="UP000184418">
    <property type="component" value="Unassembled WGS sequence"/>
</dbReference>
<evidence type="ECO:0000313" key="3">
    <source>
        <dbReference type="Proteomes" id="UP000184418"/>
    </source>
</evidence>
<evidence type="ECO:0000256" key="1">
    <source>
        <dbReference type="SAM" id="MobiDB-lite"/>
    </source>
</evidence>
<organism evidence="2 3">
    <name type="scientific">Hymenobacter daecheongensis DSM 21074</name>
    <dbReference type="NCBI Taxonomy" id="1121955"/>
    <lineage>
        <taxon>Bacteria</taxon>
        <taxon>Pseudomonadati</taxon>
        <taxon>Bacteroidota</taxon>
        <taxon>Cytophagia</taxon>
        <taxon>Cytophagales</taxon>
        <taxon>Hymenobacteraceae</taxon>
        <taxon>Hymenobacter</taxon>
    </lineage>
</organism>
<feature type="region of interest" description="Disordered" evidence="1">
    <location>
        <begin position="496"/>
        <end position="542"/>
    </location>
</feature>
<dbReference type="EMBL" id="FQYN01000001">
    <property type="protein sequence ID" value="SHI43535.1"/>
    <property type="molecule type" value="Genomic_DNA"/>
</dbReference>
<keyword evidence="3" id="KW-1185">Reference proteome</keyword>
<sequence length="815" mass="92568">MEVLFRKLYKCATEEEIDDLIGKDPVVFAQKNWKPLGGSENLYGVIENQQASPIAALVEKLTNSIDATLMRKCYEAGVDPKSAGAPKTMHEAVKSFYGVEATKWDLPSFRRAQAENIQIVASGKLKQPTLTMYDDGEGQNPDKFENTFLSLLRGNKNEIHFVQGKYNMGGSGAIVFCGKRGYQLVASKRYDGKGKFGFTIIRKHQLLKQEEQSKKNTWYEFLTVDGVIPSFDITELDLGLHNRKFKTGTVIKLYSYKLPEGSRSVISRELGRSLNEFLFDPALPFLTVDTKERYPNDRGLERAIYGLKRRLESDQEDNKYVESTFVEDFKNDLFGSMRVTCYVFRTKVEGKSAKETTKTIQDEFFKNNMAVLFAMNGQVHGSYSSSFITQSLKLNLLKNHLLIHVDCTDMDYGFRSELFMASRDRLKEGEETRELRKFLATQLGRSSGRLAEVEKKRKDSISVDGGDSKELLKNVTKNINLNPELLKLLGSTFKLDEKKEQPKKEDKPERKAPTKQEKEPFKPKRFPSFLNVKGRNDGEKPIAQIPLGGEKTIRFNTDVEDQYLSRAEEPGELKIALLDVKRAPGNKGGTKAGLPSRIEEVLNVSMSSPQEGSIRVAMNPQKEVQVGDAVQVRVSLSAPGGDLEEIFWVKISEKEAPPQSTPKEEQEQPLQGLPEPVFMYKEPKENAVTWDALDELGVTVDYKTVMHPLANGESLEKIFINMDSEVLKNFRSKYRNPSQDMIEVTNRKYWTAVYLHTLFLYSITKNRKYQISQMKAGAQDTVDIGDYIKDLFENFYSDFILNFGGMEEMMQGLND</sequence>
<protein>
    <recommendedName>
        <fullName evidence="4">Histidine kinase-, DNA gyrase B-, and HSP90-like ATPase</fullName>
    </recommendedName>
</protein>
<proteinExistence type="predicted"/>
<evidence type="ECO:0000313" key="2">
    <source>
        <dbReference type="EMBL" id="SHI43535.1"/>
    </source>
</evidence>
<gene>
    <name evidence="2" type="ORF">SAMN02745146_0869</name>
</gene>
<evidence type="ECO:0008006" key="4">
    <source>
        <dbReference type="Google" id="ProtNLM"/>
    </source>
</evidence>
<accession>A0A1M6B4B1</accession>
<feature type="compositionally biased region" description="Basic and acidic residues" evidence="1">
    <location>
        <begin position="496"/>
        <end position="522"/>
    </location>
</feature>
<name>A0A1M6B4B1_9BACT</name>